<dbReference type="AlphaFoldDB" id="A0A9N8EY02"/>
<dbReference type="EMBL" id="CAICTM010002127">
    <property type="protein sequence ID" value="CAB9528024.1"/>
    <property type="molecule type" value="Genomic_DNA"/>
</dbReference>
<evidence type="ECO:0000313" key="2">
    <source>
        <dbReference type="Proteomes" id="UP001153069"/>
    </source>
</evidence>
<gene>
    <name evidence="1" type="ORF">SEMRO_2129_G315770.1</name>
</gene>
<keyword evidence="2" id="KW-1185">Reference proteome</keyword>
<accession>A0A9N8EY02</accession>
<protein>
    <submittedName>
        <fullName evidence="1">Uncharacterized protein</fullName>
    </submittedName>
</protein>
<name>A0A9N8EY02_9STRA</name>
<proteinExistence type="predicted"/>
<dbReference type="Proteomes" id="UP001153069">
    <property type="component" value="Unassembled WGS sequence"/>
</dbReference>
<reference evidence="1" key="1">
    <citation type="submission" date="2020-06" db="EMBL/GenBank/DDBJ databases">
        <authorList>
            <consortium name="Plant Systems Biology data submission"/>
        </authorList>
    </citation>
    <scope>NUCLEOTIDE SEQUENCE</scope>
    <source>
        <strain evidence="1">D6</strain>
    </source>
</reference>
<organism evidence="1 2">
    <name type="scientific">Seminavis robusta</name>
    <dbReference type="NCBI Taxonomy" id="568900"/>
    <lineage>
        <taxon>Eukaryota</taxon>
        <taxon>Sar</taxon>
        <taxon>Stramenopiles</taxon>
        <taxon>Ochrophyta</taxon>
        <taxon>Bacillariophyta</taxon>
        <taxon>Bacillariophyceae</taxon>
        <taxon>Bacillariophycidae</taxon>
        <taxon>Naviculales</taxon>
        <taxon>Naviculaceae</taxon>
        <taxon>Seminavis</taxon>
    </lineage>
</organism>
<comment type="caution">
    <text evidence="1">The sequence shown here is derived from an EMBL/GenBank/DDBJ whole genome shotgun (WGS) entry which is preliminary data.</text>
</comment>
<sequence length="308" mass="36069">MQALLNSEELTRFLEVVESDVLPSQELKRYFQKHPFSPTLNEGEVPLADGAFTKNLLQQVVFPLIEKGGTIDHNAMQRIRQDIILIWVNGLGSKIQKAHCQWRDSYMECIRQIIDRHFFHADGRPKLSHRMTRTILEITNIDNPCRWQSFDTLKGVFFDLVVSPERASLLSKDQEEISLLNGRSVRDFFTHKEEAMILMVIRKHFVQRLQGSRVLVGYWPLRTRDGVTDEESMEIPPTYHHNDVLGDNVLHREDARYYRTLSKMFKKQDEIAGDSFMARKHHSLSLPGRYTKRTRLSKDYHQCSHHRG</sequence>
<evidence type="ECO:0000313" key="1">
    <source>
        <dbReference type="EMBL" id="CAB9528024.1"/>
    </source>
</evidence>